<feature type="coiled-coil region" evidence="3">
    <location>
        <begin position="293"/>
        <end position="320"/>
    </location>
</feature>
<feature type="compositionally biased region" description="Basic and acidic residues" evidence="4">
    <location>
        <begin position="194"/>
        <end position="217"/>
    </location>
</feature>
<feature type="region of interest" description="Disordered" evidence="4">
    <location>
        <begin position="177"/>
        <end position="220"/>
    </location>
</feature>
<dbReference type="GO" id="GO:0016787">
    <property type="term" value="F:hydrolase activity"/>
    <property type="evidence" value="ECO:0007669"/>
    <property type="project" value="UniProtKB-KW"/>
</dbReference>
<feature type="compositionally biased region" description="Basic and acidic residues" evidence="4">
    <location>
        <begin position="639"/>
        <end position="657"/>
    </location>
</feature>
<dbReference type="InterPro" id="IPR039537">
    <property type="entry name" value="Retrotran_Ty1/copia-like"/>
</dbReference>
<accession>A0A699HDP7</accession>
<dbReference type="AlphaFoldDB" id="A0A699HDP7"/>
<dbReference type="InterPro" id="IPR057670">
    <property type="entry name" value="SH3_retrovirus"/>
</dbReference>
<dbReference type="Gene3D" id="3.30.420.10">
    <property type="entry name" value="Ribonuclease H-like superfamily/Ribonuclease H"/>
    <property type="match status" value="1"/>
</dbReference>
<dbReference type="Pfam" id="PF25597">
    <property type="entry name" value="SH3_retrovirus"/>
    <property type="match status" value="1"/>
</dbReference>
<protein>
    <submittedName>
        <fullName evidence="6">Putative ribonuclease H-like domain-containing protein</fullName>
    </submittedName>
</protein>
<organism evidence="6">
    <name type="scientific">Tanacetum cinerariifolium</name>
    <name type="common">Dalmatian daisy</name>
    <name type="synonym">Chrysanthemum cinerariifolium</name>
    <dbReference type="NCBI Taxonomy" id="118510"/>
    <lineage>
        <taxon>Eukaryota</taxon>
        <taxon>Viridiplantae</taxon>
        <taxon>Streptophyta</taxon>
        <taxon>Embryophyta</taxon>
        <taxon>Tracheophyta</taxon>
        <taxon>Spermatophyta</taxon>
        <taxon>Magnoliopsida</taxon>
        <taxon>eudicotyledons</taxon>
        <taxon>Gunneridae</taxon>
        <taxon>Pentapetalae</taxon>
        <taxon>asterids</taxon>
        <taxon>campanulids</taxon>
        <taxon>Asterales</taxon>
        <taxon>Asteraceae</taxon>
        <taxon>Asteroideae</taxon>
        <taxon>Anthemideae</taxon>
        <taxon>Anthemidinae</taxon>
        <taxon>Tanacetum</taxon>
    </lineage>
</organism>
<dbReference type="SUPFAM" id="SSF53098">
    <property type="entry name" value="Ribonuclease H-like"/>
    <property type="match status" value="1"/>
</dbReference>
<name>A0A699HDP7_TANCI</name>
<dbReference type="InterPro" id="IPR036397">
    <property type="entry name" value="RNaseH_sf"/>
</dbReference>
<dbReference type="InterPro" id="IPR001584">
    <property type="entry name" value="Integrase_cat-core"/>
</dbReference>
<dbReference type="CDD" id="cd09272">
    <property type="entry name" value="RNase_HI_RT_Ty1"/>
    <property type="match status" value="1"/>
</dbReference>
<evidence type="ECO:0000256" key="3">
    <source>
        <dbReference type="SAM" id="Coils"/>
    </source>
</evidence>
<gene>
    <name evidence="6" type="ORF">Tci_383047</name>
</gene>
<dbReference type="SUPFAM" id="SSF56672">
    <property type="entry name" value="DNA/RNA polymerases"/>
    <property type="match status" value="1"/>
</dbReference>
<evidence type="ECO:0000256" key="2">
    <source>
        <dbReference type="ARBA" id="ARBA00022801"/>
    </source>
</evidence>
<sequence>MVAAAKLPVLNPNEFELWKISIVQYFLMTDYDLWEKLAKTNELKARGTLLMALPNEHKLKFNSYKTAKSLMEAIEKRFGGNKESKKVQKTLLKQQYENFNLLRSLPSEWKTHTLIRRSKPDLETLSMDDLYNNLKIYEAEVMSTNKAVSTAHGVSAASSKTNASNLSNIDSLRDGLEVTDGNVNHESQKIPLKYRKESRAPKHQDNRNKEAPRRTVPAEDTTSNAFVSQCDGLGYDWNGQTEDGPTNFALMAYASSSLESVKARLEVYKKNEAVFEDGIKILKLDVMFRDKAITELRQKFKKAKKERDDLKLTLEKFEGSSKNLSRPLDSQQCDKFKTGLGYDSKGFDSKVEFVTCLPGITNIEVKTSESKPKTVSAPIIEDWVSDSEDENEIKIETKQIKPSFAMENLLNLLSMAIHNKISRRKELLIVDAQGIRREFSVARTPQQNGMAERKNRTLIEVTRTMLADSKLPTIFWAEAVNIACYVQNRVLVIKPHNKTPYELFLGRKPALSFMRPFGCPVTILNTLDHLGKFDRKADDGFFVGYSTYSKAFRVFNTRTKIIKENLHITFLENKPNAAGIRPNWMFDIDSLTLSMNYQPVFAGNQTNGSKSLEDEVANNAGKKSTEVLRKENEVQDPAKQGDKNDQQKDVRDQEEASRNQFEQESERLFGQGEATNTNSTNRLNMVSSPVNVVSSSFTTVDLGIERAQRYEFESVFGQDKDANENKVFTPVSAAGSTYVYLGGSIPVNVATLPNVDLPIDPLMPNLEDTADTGIFDDVYDDREIFLMAKGPLEPNRSLETRKMRKELLLETRQDWWHKVTPKKKALILIRLMLRVPFLYGTIEEEVYVSQPPGFEDLHFPDKVYKVEKALYGLHQAPRAWYETLSTYLLENGFRRGNIEKNLFIKKDRGDILLVQVYVDDIIIRSTNNFLCDEFEQIMYKRFQMSSMGELTFFLGLQVKQKDDGIFISQDKFQVTPKTLHLHAMKRIFRYMKCQSKLGLWYPRDSPFNLEDFLDSDYVGASLDRKSTTGGCQFLGKRLISWQCKKQTIFANSTTKAEYVAAASCYGQVLWI</sequence>
<comment type="caution">
    <text evidence="6">The sequence shown here is derived from an EMBL/GenBank/DDBJ whole genome shotgun (WGS) entry which is preliminary data.</text>
</comment>
<dbReference type="InterPro" id="IPR043502">
    <property type="entry name" value="DNA/RNA_pol_sf"/>
</dbReference>
<evidence type="ECO:0000256" key="4">
    <source>
        <dbReference type="SAM" id="MobiDB-lite"/>
    </source>
</evidence>
<dbReference type="PROSITE" id="PS50994">
    <property type="entry name" value="INTEGRASE"/>
    <property type="match status" value="1"/>
</dbReference>
<feature type="domain" description="Integrase catalytic" evidence="5">
    <location>
        <begin position="323"/>
        <end position="508"/>
    </location>
</feature>
<evidence type="ECO:0000259" key="5">
    <source>
        <dbReference type="PROSITE" id="PS50994"/>
    </source>
</evidence>
<proteinExistence type="predicted"/>
<feature type="region of interest" description="Disordered" evidence="4">
    <location>
        <begin position="606"/>
        <end position="683"/>
    </location>
</feature>
<evidence type="ECO:0000256" key="1">
    <source>
        <dbReference type="ARBA" id="ARBA00022723"/>
    </source>
</evidence>
<feature type="compositionally biased region" description="Basic and acidic residues" evidence="4">
    <location>
        <begin position="623"/>
        <end position="633"/>
    </location>
</feature>
<dbReference type="PANTHER" id="PTHR42648:SF32">
    <property type="entry name" value="RIBONUCLEASE H-LIKE DOMAIN, GAG-PRE-INTEGRASE DOMAIN PROTEIN-RELATED"/>
    <property type="match status" value="1"/>
</dbReference>
<feature type="compositionally biased region" description="Polar residues" evidence="4">
    <location>
        <begin position="673"/>
        <end position="683"/>
    </location>
</feature>
<dbReference type="EMBL" id="BKCJ010152614">
    <property type="protein sequence ID" value="GEY11073.1"/>
    <property type="molecule type" value="Genomic_DNA"/>
</dbReference>
<dbReference type="PANTHER" id="PTHR42648">
    <property type="entry name" value="TRANSPOSASE, PUTATIVE-RELATED"/>
    <property type="match status" value="1"/>
</dbReference>
<dbReference type="GO" id="GO:0003676">
    <property type="term" value="F:nucleic acid binding"/>
    <property type="evidence" value="ECO:0007669"/>
    <property type="project" value="InterPro"/>
</dbReference>
<reference evidence="6" key="1">
    <citation type="journal article" date="2019" name="Sci. Rep.">
        <title>Draft genome of Tanacetum cinerariifolium, the natural source of mosquito coil.</title>
        <authorList>
            <person name="Yamashiro T."/>
            <person name="Shiraishi A."/>
            <person name="Satake H."/>
            <person name="Nakayama K."/>
        </authorList>
    </citation>
    <scope>NUCLEOTIDE SEQUENCE</scope>
</reference>
<dbReference type="InterPro" id="IPR013103">
    <property type="entry name" value="RVT_2"/>
</dbReference>
<keyword evidence="1" id="KW-0479">Metal-binding</keyword>
<keyword evidence="2" id="KW-0378">Hydrolase</keyword>
<keyword evidence="3" id="KW-0175">Coiled coil</keyword>
<dbReference type="Pfam" id="PF07727">
    <property type="entry name" value="RVT_2"/>
    <property type="match status" value="1"/>
</dbReference>
<dbReference type="GO" id="GO:0015074">
    <property type="term" value="P:DNA integration"/>
    <property type="evidence" value="ECO:0007669"/>
    <property type="project" value="InterPro"/>
</dbReference>
<dbReference type="InterPro" id="IPR012337">
    <property type="entry name" value="RNaseH-like_sf"/>
</dbReference>
<evidence type="ECO:0000313" key="6">
    <source>
        <dbReference type="EMBL" id="GEY11073.1"/>
    </source>
</evidence>
<dbReference type="GO" id="GO:0046872">
    <property type="term" value="F:metal ion binding"/>
    <property type="evidence" value="ECO:0007669"/>
    <property type="project" value="UniProtKB-KW"/>
</dbReference>